<dbReference type="Proteomes" id="UP000675882">
    <property type="component" value="Unassembled WGS sequence"/>
</dbReference>
<gene>
    <name evidence="4" type="ORF">NTGZN8_160075</name>
</gene>
<name>A0A916BE88_9PROT</name>
<keyword evidence="2 3" id="KW-0472">Membrane</keyword>
<protein>
    <submittedName>
        <fullName evidence="4">RND efflux system outer membrane lipoprotein NodT</fullName>
    </submittedName>
</protein>
<comment type="similarity">
    <text evidence="1 2">Belongs to the outer membrane factor (OMF) (TC 1.B.17) family.</text>
</comment>
<evidence type="ECO:0000256" key="3">
    <source>
        <dbReference type="SAM" id="Phobius"/>
    </source>
</evidence>
<dbReference type="NCBIfam" id="TIGR01845">
    <property type="entry name" value="outer_NodT"/>
    <property type="match status" value="1"/>
</dbReference>
<dbReference type="GO" id="GO:0015562">
    <property type="term" value="F:efflux transmembrane transporter activity"/>
    <property type="evidence" value="ECO:0007669"/>
    <property type="project" value="InterPro"/>
</dbReference>
<dbReference type="SUPFAM" id="SSF56954">
    <property type="entry name" value="Outer membrane efflux proteins (OEP)"/>
    <property type="match status" value="1"/>
</dbReference>
<evidence type="ECO:0000313" key="4">
    <source>
        <dbReference type="EMBL" id="CAE6704129.1"/>
    </source>
</evidence>
<evidence type="ECO:0000256" key="1">
    <source>
        <dbReference type="ARBA" id="ARBA00007613"/>
    </source>
</evidence>
<keyword evidence="2" id="KW-0564">Palmitate</keyword>
<dbReference type="InterPro" id="IPR010131">
    <property type="entry name" value="MdtP/NodT-like"/>
</dbReference>
<dbReference type="GO" id="GO:0005886">
    <property type="term" value="C:plasma membrane"/>
    <property type="evidence" value="ECO:0007669"/>
    <property type="project" value="UniProtKB-SubCell"/>
</dbReference>
<dbReference type="Gene3D" id="2.20.200.10">
    <property type="entry name" value="Outer membrane efflux proteins (OEP)"/>
    <property type="match status" value="1"/>
</dbReference>
<dbReference type="InterPro" id="IPR003423">
    <property type="entry name" value="OMP_efflux"/>
</dbReference>
<comment type="caution">
    <text evidence="4">The sequence shown here is derived from an EMBL/GenBank/DDBJ whole genome shotgun (WGS) entry which is preliminary data.</text>
</comment>
<evidence type="ECO:0000256" key="2">
    <source>
        <dbReference type="RuleBase" id="RU362097"/>
    </source>
</evidence>
<evidence type="ECO:0000313" key="5">
    <source>
        <dbReference type="Proteomes" id="UP000675882"/>
    </source>
</evidence>
<dbReference type="Gene3D" id="1.20.1600.10">
    <property type="entry name" value="Outer membrane efflux proteins (OEP)"/>
    <property type="match status" value="1"/>
</dbReference>
<feature type="transmembrane region" description="Helical" evidence="3">
    <location>
        <begin position="21"/>
        <end position="42"/>
    </location>
</feature>
<keyword evidence="5" id="KW-1185">Reference proteome</keyword>
<keyword evidence="2 4" id="KW-0449">Lipoprotein</keyword>
<proteinExistence type="inferred from homology"/>
<reference evidence="4" key="1">
    <citation type="submission" date="2021-02" db="EMBL/GenBank/DDBJ databases">
        <authorList>
            <person name="Han P."/>
        </authorList>
    </citation>
    <scope>NUCLEOTIDE SEQUENCE</scope>
    <source>
        <strain evidence="4">Candidatus Nitrotoga sp. ZN8</strain>
    </source>
</reference>
<dbReference type="PANTHER" id="PTHR30203:SF33">
    <property type="entry name" value="BLR4455 PROTEIN"/>
    <property type="match status" value="1"/>
</dbReference>
<keyword evidence="3" id="KW-1133">Transmembrane helix</keyword>
<keyword evidence="2" id="KW-1134">Transmembrane beta strand</keyword>
<sequence length="539" mass="58595">MQYFTFHHQDLYRSAQRGPTCMGFTGCLRTGLMMGCLLFLYGCINVGPDFKRPDPPDVAGYTAQKLPEKTESAPVKLGMAQRFVTRKNVEAEWWKSFGSAKLDALIEQALLASPTLEAAQATLQQARQTYAAQRGATLFPQVSAKLSAQRQEFNPAIFGQQGNSKIFDLYNAGVTVGYNFDLFGGNRRTLESLAAQADYQRYQFEGARLALAANIVTTAISQAQLAEQIKATTSILADEEKQLEITRQRFKLGAVPRNDEFALVTQVEQTRASIPLLRTSLEKTGNLLAVLVGQPPGAAQMPKFFLSDFKLPTELPVVVPSGLVRQRPDIQASEALLHAANARHGAVVSTIYPKIDLSGNLSSLAVATSGLFGAESLIWSIVGQAVQPLINFGYKDEVRAAESGYQAAAANYRQTLLQAFRNVADVLYTLDNDAQVLQARATARTSAQASLMITRQQFSLGGVGYLPLLIAQIQARNAEINLISAQAQRLTDTAALYQAMGGGWMAASGQEGTHQEQPVRLPVQNALHAQSVQHGLSRN</sequence>
<dbReference type="AlphaFoldDB" id="A0A916BE88"/>
<dbReference type="PANTHER" id="PTHR30203">
    <property type="entry name" value="OUTER MEMBRANE CATION EFFLUX PROTEIN"/>
    <property type="match status" value="1"/>
</dbReference>
<accession>A0A916BE88</accession>
<comment type="subcellular location">
    <subcellularLocation>
        <location evidence="2">Cell membrane</location>
        <topology evidence="2">Lipid-anchor</topology>
    </subcellularLocation>
</comment>
<keyword evidence="2 3" id="KW-0812">Transmembrane</keyword>
<organism evidence="4 5">
    <name type="scientific">Candidatus Nitrotoga fabula</name>
    <dbReference type="NCBI Taxonomy" id="2182327"/>
    <lineage>
        <taxon>Bacteria</taxon>
        <taxon>Pseudomonadati</taxon>
        <taxon>Pseudomonadota</taxon>
        <taxon>Betaproteobacteria</taxon>
        <taxon>Nitrosomonadales</taxon>
        <taxon>Gallionellaceae</taxon>
        <taxon>Candidatus Nitrotoga</taxon>
    </lineage>
</organism>
<dbReference type="EMBL" id="CAJNBL010000008">
    <property type="protein sequence ID" value="CAE6704129.1"/>
    <property type="molecule type" value="Genomic_DNA"/>
</dbReference>
<dbReference type="Pfam" id="PF02321">
    <property type="entry name" value="OEP"/>
    <property type="match status" value="2"/>
</dbReference>